<feature type="region of interest" description="Disordered" evidence="6">
    <location>
        <begin position="220"/>
        <end position="266"/>
    </location>
</feature>
<evidence type="ECO:0000313" key="9">
    <source>
        <dbReference type="EMBL" id="CDJ51553.1"/>
    </source>
</evidence>
<dbReference type="InterPro" id="IPR045120">
    <property type="entry name" value="Suco/Slp1-like"/>
</dbReference>
<evidence type="ECO:0000256" key="2">
    <source>
        <dbReference type="ARBA" id="ARBA00022692"/>
    </source>
</evidence>
<feature type="region of interest" description="Disordered" evidence="6">
    <location>
        <begin position="162"/>
        <end position="191"/>
    </location>
</feature>
<feature type="region of interest" description="Disordered" evidence="6">
    <location>
        <begin position="506"/>
        <end position="542"/>
    </location>
</feature>
<feature type="region of interest" description="Disordered" evidence="6">
    <location>
        <begin position="779"/>
        <end position="878"/>
    </location>
</feature>
<feature type="compositionally biased region" description="Polar residues" evidence="6">
    <location>
        <begin position="2260"/>
        <end position="2270"/>
    </location>
</feature>
<proteinExistence type="predicted"/>
<accession>U6LQM0</accession>
<feature type="compositionally biased region" description="Low complexity" evidence="6">
    <location>
        <begin position="2232"/>
        <end position="2259"/>
    </location>
</feature>
<name>U6LQM0_9EIME</name>
<feature type="domain" description="SUN" evidence="8">
    <location>
        <begin position="908"/>
        <end position="1079"/>
    </location>
</feature>
<feature type="compositionally biased region" description="Low complexity" evidence="6">
    <location>
        <begin position="838"/>
        <end position="847"/>
    </location>
</feature>
<feature type="region of interest" description="Disordered" evidence="6">
    <location>
        <begin position="2005"/>
        <end position="2046"/>
    </location>
</feature>
<comment type="subcellular location">
    <subcellularLocation>
        <location evidence="1">Endomembrane system</location>
    </subcellularLocation>
</comment>
<keyword evidence="5" id="KW-0175">Coiled coil</keyword>
<sequence>MSSTAEGRAGVDATTHLRPPLKASCPYQMLLNVICNLLRLVSFVRLQKQHLGQQQHSQEVEQSQQHQEQKQQYQRQQQACAATTLKVFDLEGLREGTLGTEKGHTVSHAETATSGGGLSSQERGSKAQRRPEAAEPSAASGSSEGRKLQYQQGYIVRQGSDTAAATAGLAPSSSVQQQKQQHQRSQRPQLNSKTSGVFIAFKHLAAAAAAGAAVATKKRSAATSGSGQQSQTERQQHDQQQCESLPPQQSLLPFSRSSAPSNASEQLRVTHAVAGAGPEVAAAAAAASTDAAASQRLAANSGCTSAACPPEKSAEVGLPCPPNAGKSRRQGAKAVLSAACSRGSSAVWLMQRCYSLGSCTVAENLGNHKPTRRVTGEAIFDAATAGRCHCVASRMPVLLRDAALHQWREQQQQKTQGNGETGAIPVLQQQLLLLCCTEGNYPVQLRPSLQLRLQYHLFRGLAAEGDQNFAPEGAAALDTVHLLNGEKDRENLATWRDETTPVATNEDIATKKLTKPAAGESGAAATDSLAPTQVAVDGKGQKQHELQLRQEDGLKYLWLSAQSHGEPFGQQKQRALLQGEQPQPMEEKQKTEQEQQPINQQGELRQHELSSRWGRKLVSWTWRRLCMRQRQPSRPEVAAAAVAAAALCYRPPAGTSLALQLLLLLLPHDVAVRLLADTNTAQCQRPRQRQQPQQLQQDTRQQMDLEQQGRLCRRENLGDRGVQRELHRGTCTAPVKRLTSGNGCPVRSEGPGWQALEFSGITDEAEQQQEVIDRLGKQGGIHSKLQPGDEPQHGQPARKQVKEQKVTEEQQETDWPAQKGKEMQEGWGCQQVQERPQDAQPIADPQPHGQLKQEQRQQDDLRKHQQKQQKGSSAAVSTAPAVSAAASLPGGSQGPSAKSALAVGGVFGAPQLYGRGFVQGEQLPASFLRLHFNFASLDAGARVIASSSGMQHIKAVQRPDADTYMLVPCYVPSKYFVLSFSETLKIDFVVIQSFEMYANAFWHIQLLGADTYPTRQWRLIANLQTAADVSSELFDLKSECAALSSCWAKFLKVRLLTHHDEGPHYYCSLTSFQVFGATGVQFLETQIHDEFGEAAHGAEGEVFEGVPYSSVPLAVGASAVDAASGDSSAAVATKDARETVKEISLPLDSHDQSDSLEVITQQLGAMQSAPVVSNHPQSQKGLAGEREAGGVHDRSENTLVDDAHVGAPFLHGERQRSGISVERQGIPPLDEPPDAAAIAAVSADSETESAGQRVTEQHQRQRRHNVLRVEEVEKQNAAALNALSGALEKALQQQQQLLKQKRQRQQQEPLDLQHDVLVDDPAWLEMGYPSVPISGLREVLSLRSSLIDSAVCTASNSANARSVWQGHNPLIQPTTSRYICMPMVEGTATTGAAASVPPSNKPSAAHQVHLVAAHASPGKSSKQLQVADAATEALRQAAAYARAFLLDALRQQQQQPQLQQTPINAAFLRFLMTTTAGEQDQQAETLRVLSLLLQPPTTDVSSSGGGVSGEATRGGMAAAQPLGPRDTKGEHVLVMLLERMKSLEGEAAAFKAAAAERQQQLQLQQQHLLHLALLVQLQQQLGSFLFERLAVFDGLIPHLNPLVQLLDESELAATSAAAAAQEEEMLHGTVPATSEQHINSHCSMMDENSRSTNSSGQQQQPHRQQQHCRHTARHQSWAWPWDASRQQLLHLLDWLWRWLAMPLMHWGSDVIFGARVAAQLLQQLFCSDSESAVVQQSCAAASSLYRGVASVAGRVAYAATVGADIACRGISTVAVFVAATWIRLFAALNQPPPPPHDWSTGSSSSGGHWTERFLVLQERASSHTVDASAAISLLLFLVCILAIGSALFWRLIRGHRVAAAAAGECALLRRSFELLQRQHQALEHQLQQHKREQQLLLLLAASHHGGKSSRMLLHRTKYEAYGTDAQQRQRREVEIQDRAEADFSADILRIEAAHQGVTSTEAPEPFASPLTGRAKREAAVPDEAPSLLRRLSTSLAPRVFLGLSRNAGDGPHVVAPDYGSSSSSSSNPSADNAAVAQSPRRDSDAWPLQRRESMLQQKGLSGTPEQQTQQEQQVQFAAAALLPALDTKAIRSLKLQRHTLRQRRQGGAATPMASPAAAAVADGDTILLSPSVVGARVSTHTQNAYMSSGAEASAVITSSAAPSRSCSSRSSSVGSTSGNLRGTANSYLKSLWTSQLTRSGTVPHVSLSWQPIQRQVELNRAVGRRDSPDPQARASSNLSSSSSSASGGPSSVAAASAPSQERNVSYNMPMSTPVAGRGVTGGQLAGQLGTGAEGEIQLSVANSWLGADTRLNTRGSNSSDIFACRISARDPVHGTEPTHQQGLLAGRYTGFKAVAVGSSLLQNPDAVSVVFAGGLLVAHGQSDAPDVSRRSGFTHSLVCAEANENAVTAPVQTAGPFAELQQTQLLKPQQLHLQAALASSTGRDGRRRRKKRGAS</sequence>
<dbReference type="GO" id="GO:0034975">
    <property type="term" value="P:protein folding in endoplasmic reticulum"/>
    <property type="evidence" value="ECO:0007669"/>
    <property type="project" value="TreeGrafter"/>
</dbReference>
<feature type="region of interest" description="Disordered" evidence="6">
    <location>
        <begin position="1497"/>
        <end position="1524"/>
    </location>
</feature>
<dbReference type="Proteomes" id="UP000030750">
    <property type="component" value="Unassembled WGS sequence"/>
</dbReference>
<dbReference type="PANTHER" id="PTHR12953:SF0">
    <property type="entry name" value="SUN DOMAIN-CONTAINING OSSIFICATION FACTOR"/>
    <property type="match status" value="1"/>
</dbReference>
<dbReference type="GO" id="GO:0005737">
    <property type="term" value="C:cytoplasm"/>
    <property type="evidence" value="ECO:0007669"/>
    <property type="project" value="TreeGrafter"/>
</dbReference>
<dbReference type="PANTHER" id="PTHR12953">
    <property type="entry name" value="MEMBRANE PROTEIN CH1 RELATED"/>
    <property type="match status" value="1"/>
</dbReference>
<feature type="region of interest" description="Disordered" evidence="6">
    <location>
        <begin position="1954"/>
        <end position="1982"/>
    </location>
</feature>
<feature type="compositionally biased region" description="Basic and acidic residues" evidence="6">
    <location>
        <begin position="123"/>
        <end position="133"/>
    </location>
</feature>
<reference evidence="9" key="1">
    <citation type="submission" date="2013-10" db="EMBL/GenBank/DDBJ databases">
        <title>Genomic analysis of the causative agents of coccidiosis in chickens.</title>
        <authorList>
            <person name="Reid A.J."/>
            <person name="Blake D."/>
            <person name="Billington K."/>
            <person name="Browne H."/>
            <person name="Dunn M."/>
            <person name="Hung S."/>
            <person name="Kawahara F."/>
            <person name="Miranda-Saavedra D."/>
            <person name="Mourier T."/>
            <person name="Nagra H."/>
            <person name="Otto T.D."/>
            <person name="Rawlings N."/>
            <person name="Sanchez A."/>
            <person name="Sanders M."/>
            <person name="Subramaniam C."/>
            <person name="Tay Y."/>
            <person name="Dear P."/>
            <person name="Doerig C."/>
            <person name="Gruber A."/>
            <person name="Parkinson J."/>
            <person name="Shirley M."/>
            <person name="Wan K.L."/>
            <person name="Berriman M."/>
            <person name="Tomley F."/>
            <person name="Pain A."/>
        </authorList>
    </citation>
    <scope>NUCLEOTIDE SEQUENCE [LARGE SCALE GENOMIC DNA]</scope>
    <source>
        <strain evidence="9">Houghton</strain>
    </source>
</reference>
<feature type="region of interest" description="Disordered" evidence="6">
    <location>
        <begin position="309"/>
        <end position="328"/>
    </location>
</feature>
<dbReference type="OrthoDB" id="266334at2759"/>
<dbReference type="VEuPathDB" id="ToxoDB:EBH_0042690"/>
<evidence type="ECO:0000259" key="8">
    <source>
        <dbReference type="PROSITE" id="PS51469"/>
    </source>
</evidence>
<dbReference type="PROSITE" id="PS51469">
    <property type="entry name" value="SUN"/>
    <property type="match status" value="1"/>
</dbReference>
<evidence type="ECO:0000256" key="1">
    <source>
        <dbReference type="ARBA" id="ARBA00004308"/>
    </source>
</evidence>
<feature type="compositionally biased region" description="Basic and acidic residues" evidence="6">
    <location>
        <begin position="1183"/>
        <end position="1192"/>
    </location>
</feature>
<evidence type="ECO:0000256" key="6">
    <source>
        <dbReference type="SAM" id="MobiDB-lite"/>
    </source>
</evidence>
<feature type="region of interest" description="Disordered" evidence="6">
    <location>
        <begin position="1167"/>
        <end position="1192"/>
    </location>
</feature>
<feature type="compositionally biased region" description="Low complexity" evidence="6">
    <location>
        <begin position="2161"/>
        <end position="2178"/>
    </location>
</feature>
<organism evidence="9 10">
    <name type="scientific">Eimeria brunetti</name>
    <dbReference type="NCBI Taxonomy" id="51314"/>
    <lineage>
        <taxon>Eukaryota</taxon>
        <taxon>Sar</taxon>
        <taxon>Alveolata</taxon>
        <taxon>Apicomplexa</taxon>
        <taxon>Conoidasida</taxon>
        <taxon>Coccidia</taxon>
        <taxon>Eucoccidiorida</taxon>
        <taxon>Eimeriorina</taxon>
        <taxon>Eimeriidae</taxon>
        <taxon>Eimeria</taxon>
    </lineage>
</organism>
<feature type="region of interest" description="Disordered" evidence="6">
    <location>
        <begin position="2436"/>
        <end position="2455"/>
    </location>
</feature>
<feature type="compositionally biased region" description="Low complexity" evidence="6">
    <location>
        <begin position="134"/>
        <end position="143"/>
    </location>
</feature>
<dbReference type="GO" id="GO:0016020">
    <property type="term" value="C:membrane"/>
    <property type="evidence" value="ECO:0007669"/>
    <property type="project" value="InterPro"/>
</dbReference>
<feature type="region of interest" description="Disordered" evidence="6">
    <location>
        <begin position="2222"/>
        <end position="2272"/>
    </location>
</feature>
<evidence type="ECO:0000313" key="10">
    <source>
        <dbReference type="Proteomes" id="UP000030750"/>
    </source>
</evidence>
<feature type="region of interest" description="Disordered" evidence="6">
    <location>
        <begin position="98"/>
        <end position="148"/>
    </location>
</feature>
<feature type="compositionally biased region" description="Basic and acidic residues" evidence="6">
    <location>
        <begin position="851"/>
        <end position="863"/>
    </location>
</feature>
<feature type="coiled-coil region" evidence="5">
    <location>
        <begin position="1865"/>
        <end position="1892"/>
    </location>
</feature>
<feature type="compositionally biased region" description="Basic residues" evidence="6">
    <location>
        <begin position="2445"/>
        <end position="2455"/>
    </location>
</feature>
<dbReference type="Pfam" id="PF07738">
    <property type="entry name" value="Sad1_UNC"/>
    <property type="match status" value="1"/>
</dbReference>
<reference evidence="9" key="2">
    <citation type="submission" date="2013-10" db="EMBL/GenBank/DDBJ databases">
        <authorList>
            <person name="Aslett M."/>
        </authorList>
    </citation>
    <scope>NUCLEOTIDE SEQUENCE [LARGE SCALE GENOMIC DNA]</scope>
    <source>
        <strain evidence="9">Houghton</strain>
    </source>
</reference>
<feature type="compositionally biased region" description="Low complexity" evidence="6">
    <location>
        <begin position="683"/>
        <end position="702"/>
    </location>
</feature>
<feature type="region of interest" description="Disordered" evidence="6">
    <location>
        <begin position="1644"/>
        <end position="1669"/>
    </location>
</feature>
<feature type="coiled-coil region" evidence="5">
    <location>
        <begin position="1269"/>
        <end position="1308"/>
    </location>
</feature>
<dbReference type="InterPro" id="IPR012919">
    <property type="entry name" value="SUN_dom"/>
</dbReference>
<gene>
    <name evidence="9" type="ORF">EBH_0042690</name>
</gene>
<evidence type="ECO:0000256" key="3">
    <source>
        <dbReference type="ARBA" id="ARBA00022989"/>
    </source>
</evidence>
<protein>
    <recommendedName>
        <fullName evidence="8">SUN domain-containing protein</fullName>
    </recommendedName>
</protein>
<feature type="region of interest" description="Disordered" evidence="6">
    <location>
        <begin position="2161"/>
        <end position="2180"/>
    </location>
</feature>
<keyword evidence="10" id="KW-1185">Reference proteome</keyword>
<dbReference type="GO" id="GO:0012505">
    <property type="term" value="C:endomembrane system"/>
    <property type="evidence" value="ECO:0007669"/>
    <property type="project" value="UniProtKB-SubCell"/>
</dbReference>
<keyword evidence="2 7" id="KW-0812">Transmembrane</keyword>
<feature type="compositionally biased region" description="Low complexity" evidence="6">
    <location>
        <begin position="220"/>
        <end position="233"/>
    </location>
</feature>
<feature type="transmembrane region" description="Helical" evidence="7">
    <location>
        <begin position="1829"/>
        <end position="1849"/>
    </location>
</feature>
<evidence type="ECO:0000256" key="5">
    <source>
        <dbReference type="SAM" id="Coils"/>
    </source>
</evidence>
<feature type="compositionally biased region" description="Polar residues" evidence="6">
    <location>
        <begin position="238"/>
        <end position="266"/>
    </location>
</feature>
<keyword evidence="3 7" id="KW-1133">Transmembrane helix</keyword>
<feature type="compositionally biased region" description="Polar residues" evidence="6">
    <location>
        <begin position="1167"/>
        <end position="1180"/>
    </location>
</feature>
<feature type="region of interest" description="Disordered" evidence="6">
    <location>
        <begin position="683"/>
        <end position="712"/>
    </location>
</feature>
<keyword evidence="4 7" id="KW-0472">Membrane</keyword>
<evidence type="ECO:0000256" key="7">
    <source>
        <dbReference type="SAM" id="Phobius"/>
    </source>
</evidence>
<dbReference type="EMBL" id="HG712912">
    <property type="protein sequence ID" value="CDJ51553.1"/>
    <property type="molecule type" value="Genomic_DNA"/>
</dbReference>
<evidence type="ECO:0000256" key="4">
    <source>
        <dbReference type="ARBA" id="ARBA00023136"/>
    </source>
</evidence>
<feature type="compositionally biased region" description="Low complexity" evidence="6">
    <location>
        <begin position="171"/>
        <end position="180"/>
    </location>
</feature>
<feature type="region of interest" description="Disordered" evidence="6">
    <location>
        <begin position="579"/>
        <end position="607"/>
    </location>
</feature>